<dbReference type="SUPFAM" id="SSF53955">
    <property type="entry name" value="Lysozyme-like"/>
    <property type="match status" value="1"/>
</dbReference>
<accession>A0ABU4KQP2</accession>
<dbReference type="CDD" id="cd16892">
    <property type="entry name" value="LT_VirB1-like"/>
    <property type="match status" value="1"/>
</dbReference>
<dbReference type="InterPro" id="IPR023346">
    <property type="entry name" value="Lysozyme-like_dom_sf"/>
</dbReference>
<organism evidence="4 5">
    <name type="scientific">Brevundimonas vesicularis</name>
    <name type="common">Pseudomonas vesicularis</name>
    <dbReference type="NCBI Taxonomy" id="41276"/>
    <lineage>
        <taxon>Bacteria</taxon>
        <taxon>Pseudomonadati</taxon>
        <taxon>Pseudomonadota</taxon>
        <taxon>Alphaproteobacteria</taxon>
        <taxon>Caulobacterales</taxon>
        <taxon>Caulobacteraceae</taxon>
        <taxon>Brevundimonas</taxon>
    </lineage>
</organism>
<feature type="domain" description="Transglycosylase SLT" evidence="3">
    <location>
        <begin position="16"/>
        <end position="141"/>
    </location>
</feature>
<keyword evidence="5" id="KW-1185">Reference proteome</keyword>
<evidence type="ECO:0000256" key="1">
    <source>
        <dbReference type="ARBA" id="ARBA00009387"/>
    </source>
</evidence>
<feature type="compositionally biased region" description="Pro residues" evidence="2">
    <location>
        <begin position="175"/>
        <end position="185"/>
    </location>
</feature>
<name>A0ABU4KQP2_BREVE</name>
<dbReference type="Gene3D" id="1.10.530.10">
    <property type="match status" value="1"/>
</dbReference>
<dbReference type="RefSeq" id="WP_084375296.1">
    <property type="nucleotide sequence ID" value="NZ_JAMYEC010000005.1"/>
</dbReference>
<comment type="similarity">
    <text evidence="1">Belongs to the virb1 family.</text>
</comment>
<dbReference type="Pfam" id="PF01464">
    <property type="entry name" value="SLT"/>
    <property type="match status" value="1"/>
</dbReference>
<dbReference type="EMBL" id="JAMYEC010000005">
    <property type="protein sequence ID" value="MDX2335307.1"/>
    <property type="molecule type" value="Genomic_DNA"/>
</dbReference>
<dbReference type="Proteomes" id="UP001272940">
    <property type="component" value="Unassembled WGS sequence"/>
</dbReference>
<sequence>MLEPAVLDLNLILALSQACAPQVAPETLAAIAYAESRFNPIAIGVNRGPRPARSPRDAADAARIARGLLARGANLDLGVAQINSDNLDWLGLSVEAAFDPCRNLAAAGVVLRAGYRPAEGVDRQTTLRVALSRYNTGHPERGFRNGYVARVEAAAATLGVLPLAPVRTPADDRPAPPAPPLPPPAWDVFGRAQASAVLTFTAAPDTEF</sequence>
<evidence type="ECO:0000313" key="5">
    <source>
        <dbReference type="Proteomes" id="UP001272940"/>
    </source>
</evidence>
<protein>
    <submittedName>
        <fullName evidence="4">Lytic transglycosylase domain-containing protein</fullName>
    </submittedName>
</protein>
<gene>
    <name evidence="4" type="ORF">NJD11_10210</name>
</gene>
<evidence type="ECO:0000259" key="3">
    <source>
        <dbReference type="Pfam" id="PF01464"/>
    </source>
</evidence>
<evidence type="ECO:0000313" key="4">
    <source>
        <dbReference type="EMBL" id="MDX2335307.1"/>
    </source>
</evidence>
<evidence type="ECO:0000256" key="2">
    <source>
        <dbReference type="SAM" id="MobiDB-lite"/>
    </source>
</evidence>
<comment type="caution">
    <text evidence="4">The sequence shown here is derived from an EMBL/GenBank/DDBJ whole genome shotgun (WGS) entry which is preliminary data.</text>
</comment>
<feature type="region of interest" description="Disordered" evidence="2">
    <location>
        <begin position="167"/>
        <end position="186"/>
    </location>
</feature>
<reference evidence="4 5" key="1">
    <citation type="journal article" date="2023" name="FEMS Microbes">
        <title>Whole genomes of deep-sea sponge-associated bacteria exhibit high novel natural product potential.</title>
        <authorList>
            <person name="Hesketh-Best P.J."/>
            <person name="January G.G."/>
            <person name="Koch M.J."/>
            <person name="Warburton P.J."/>
            <person name="Howell K.L."/>
            <person name="Upton M."/>
        </authorList>
    </citation>
    <scope>NUCLEOTIDE SEQUENCE [LARGE SCALE GENOMIC DNA]</scope>
    <source>
        <strain evidence="4 5">PC206-O</strain>
    </source>
</reference>
<dbReference type="InterPro" id="IPR008258">
    <property type="entry name" value="Transglycosylase_SLT_dom_1"/>
</dbReference>
<proteinExistence type="inferred from homology"/>